<evidence type="ECO:0000256" key="6">
    <source>
        <dbReference type="PROSITE-ProRule" id="PRU10141"/>
    </source>
</evidence>
<dbReference type="PROSITE" id="PS51285">
    <property type="entry name" value="AGC_KINASE_CTER"/>
    <property type="match status" value="1"/>
</dbReference>
<dbReference type="GeneID" id="7450605"/>
<evidence type="ECO:0000256" key="1">
    <source>
        <dbReference type="ARBA" id="ARBA00022527"/>
    </source>
</evidence>
<sequence>VAYKLNELVILNVLGEGAFGKVRVAKAKDTGKCYALKAQRKDFIVNGQKDYILYEYRLMKELSHPFILNLHCAMQDSRYIYFLLDLLPGGEVMDILQQHGRFTERLVRFYSASVLLVFAALHQRRIAYRDLKPENLVLDARGYCIVVDFGLAKECKGPTYTFCGTPDYLAPEIIRGSGYNWGCDYWSLGVLLYELFVGGAPFQSYDPTGTAKKILRGHVQYSARFSQPHQDLIRSLLTLDPSRRLGCMRGGTNDVVKHRFYHGFDWDGLLDGKMAAPYKPKV</sequence>
<keyword evidence="1 7" id="KW-0723">Serine/threonine-protein kinase</keyword>
<evidence type="ECO:0000256" key="5">
    <source>
        <dbReference type="ARBA" id="ARBA00022840"/>
    </source>
</evidence>
<dbReference type="SUPFAM" id="SSF56112">
    <property type="entry name" value="Protein kinase-like (PK-like)"/>
    <property type="match status" value="1"/>
</dbReference>
<reference evidence="10 11" key="1">
    <citation type="journal article" date="2004" name="Science">
        <title>The genome of the diatom Thalassiosira pseudonana: ecology, evolution, and metabolism.</title>
        <authorList>
            <person name="Armbrust E.V."/>
            <person name="Berges J.A."/>
            <person name="Bowler C."/>
            <person name="Green B.R."/>
            <person name="Martinez D."/>
            <person name="Putnam N.H."/>
            <person name="Zhou S."/>
            <person name="Allen A.E."/>
            <person name="Apt K.E."/>
            <person name="Bechner M."/>
            <person name="Brzezinski M.A."/>
            <person name="Chaal B.K."/>
            <person name="Chiovitti A."/>
            <person name="Davis A.K."/>
            <person name="Demarest M.S."/>
            <person name="Detter J.C."/>
            <person name="Glavina T."/>
            <person name="Goodstein D."/>
            <person name="Hadi M.Z."/>
            <person name="Hellsten U."/>
            <person name="Hildebrand M."/>
            <person name="Jenkins B.D."/>
            <person name="Jurka J."/>
            <person name="Kapitonov V.V."/>
            <person name="Kroger N."/>
            <person name="Lau W.W."/>
            <person name="Lane T.W."/>
            <person name="Larimer F.W."/>
            <person name="Lippmeier J.C."/>
            <person name="Lucas S."/>
            <person name="Medina M."/>
            <person name="Montsant A."/>
            <person name="Obornik M."/>
            <person name="Parker M.S."/>
            <person name="Palenik B."/>
            <person name="Pazour G.J."/>
            <person name="Richardson P.M."/>
            <person name="Rynearson T.A."/>
            <person name="Saito M.A."/>
            <person name="Schwartz D.C."/>
            <person name="Thamatrakoln K."/>
            <person name="Valentin K."/>
            <person name="Vardi A."/>
            <person name="Wilkerson F.P."/>
            <person name="Rokhsar D.S."/>
        </authorList>
    </citation>
    <scope>NUCLEOTIDE SEQUENCE [LARGE SCALE GENOMIC DNA]</scope>
    <source>
        <strain evidence="10 11">CCMP1335</strain>
    </source>
</reference>
<evidence type="ECO:0000313" key="11">
    <source>
        <dbReference type="Proteomes" id="UP000001449"/>
    </source>
</evidence>
<dbReference type="Gene3D" id="1.10.510.10">
    <property type="entry name" value="Transferase(Phosphotransferase) domain 1"/>
    <property type="match status" value="1"/>
</dbReference>
<gene>
    <name evidence="10" type="ORF">THAPS_16501</name>
</gene>
<feature type="domain" description="Protein kinase" evidence="8">
    <location>
        <begin position="8"/>
        <end position="261"/>
    </location>
</feature>
<dbReference type="InParanoid" id="B5YNW7"/>
<dbReference type="STRING" id="35128.B5YNW7"/>
<reference evidence="10 11" key="2">
    <citation type="journal article" date="2008" name="Nature">
        <title>The Phaeodactylum genome reveals the evolutionary history of diatom genomes.</title>
        <authorList>
            <person name="Bowler C."/>
            <person name="Allen A.E."/>
            <person name="Badger J.H."/>
            <person name="Grimwood J."/>
            <person name="Jabbari K."/>
            <person name="Kuo A."/>
            <person name="Maheswari U."/>
            <person name="Martens C."/>
            <person name="Maumus F."/>
            <person name="Otillar R.P."/>
            <person name="Rayko E."/>
            <person name="Salamov A."/>
            <person name="Vandepoele K."/>
            <person name="Beszteri B."/>
            <person name="Gruber A."/>
            <person name="Heijde M."/>
            <person name="Katinka M."/>
            <person name="Mock T."/>
            <person name="Valentin K."/>
            <person name="Verret F."/>
            <person name="Berges J.A."/>
            <person name="Brownlee C."/>
            <person name="Cadoret J.P."/>
            <person name="Chiovitti A."/>
            <person name="Choi C.J."/>
            <person name="Coesel S."/>
            <person name="De Martino A."/>
            <person name="Detter J.C."/>
            <person name="Durkin C."/>
            <person name="Falciatore A."/>
            <person name="Fournet J."/>
            <person name="Haruta M."/>
            <person name="Huysman M.J."/>
            <person name="Jenkins B.D."/>
            <person name="Jiroutova K."/>
            <person name="Jorgensen R.E."/>
            <person name="Joubert Y."/>
            <person name="Kaplan A."/>
            <person name="Kroger N."/>
            <person name="Kroth P.G."/>
            <person name="La Roche J."/>
            <person name="Lindquist E."/>
            <person name="Lommer M."/>
            <person name="Martin-Jezequel V."/>
            <person name="Lopez P.J."/>
            <person name="Lucas S."/>
            <person name="Mangogna M."/>
            <person name="McGinnis K."/>
            <person name="Medlin L.K."/>
            <person name="Montsant A."/>
            <person name="Oudot-Le Secq M.P."/>
            <person name="Napoli C."/>
            <person name="Obornik M."/>
            <person name="Parker M.S."/>
            <person name="Petit J.L."/>
            <person name="Porcel B.M."/>
            <person name="Poulsen N."/>
            <person name="Robison M."/>
            <person name="Rychlewski L."/>
            <person name="Rynearson T.A."/>
            <person name="Schmutz J."/>
            <person name="Shapiro H."/>
            <person name="Siaut M."/>
            <person name="Stanley M."/>
            <person name="Sussman M.R."/>
            <person name="Taylor A.R."/>
            <person name="Vardi A."/>
            <person name="von Dassow P."/>
            <person name="Vyverman W."/>
            <person name="Willis A."/>
            <person name="Wyrwicz L.S."/>
            <person name="Rokhsar D.S."/>
            <person name="Weissenbach J."/>
            <person name="Armbrust E.V."/>
            <person name="Green B.R."/>
            <person name="Van de Peer Y."/>
            <person name="Grigoriev I.V."/>
        </authorList>
    </citation>
    <scope>NUCLEOTIDE SEQUENCE [LARGE SCALE GENOMIC DNA]</scope>
    <source>
        <strain evidence="10 11">CCMP1335</strain>
    </source>
</reference>
<feature type="binding site" evidence="6">
    <location>
        <position position="37"/>
    </location>
    <ligand>
        <name>ATP</name>
        <dbReference type="ChEBI" id="CHEBI:30616"/>
    </ligand>
</feature>
<evidence type="ECO:0000259" key="9">
    <source>
        <dbReference type="PROSITE" id="PS51285"/>
    </source>
</evidence>
<dbReference type="Pfam" id="PF00069">
    <property type="entry name" value="Pkinase"/>
    <property type="match status" value="1"/>
</dbReference>
<keyword evidence="2" id="KW-0808">Transferase</keyword>
<dbReference type="Gene3D" id="3.30.200.20">
    <property type="entry name" value="Phosphorylase Kinase, domain 1"/>
    <property type="match status" value="1"/>
</dbReference>
<feature type="non-terminal residue" evidence="10">
    <location>
        <position position="1"/>
    </location>
</feature>
<keyword evidence="3 6" id="KW-0547">Nucleotide-binding</keyword>
<dbReference type="RefSeq" id="XP_002295989.1">
    <property type="nucleotide sequence ID" value="XM_002295953.1"/>
</dbReference>
<evidence type="ECO:0000256" key="7">
    <source>
        <dbReference type="RuleBase" id="RU000304"/>
    </source>
</evidence>
<evidence type="ECO:0000259" key="8">
    <source>
        <dbReference type="PROSITE" id="PS50011"/>
    </source>
</evidence>
<dbReference type="eggNOG" id="KOG0616">
    <property type="taxonomic scope" value="Eukaryota"/>
</dbReference>
<feature type="non-terminal residue" evidence="10">
    <location>
        <position position="282"/>
    </location>
</feature>
<dbReference type="FunFam" id="1.10.510.10:FF:000210">
    <property type="entry name" value="Non-specific serine/threonine protein kinase"/>
    <property type="match status" value="1"/>
</dbReference>
<keyword evidence="11" id="KW-1185">Reference proteome</keyword>
<dbReference type="GO" id="GO:0007165">
    <property type="term" value="P:signal transduction"/>
    <property type="evidence" value="ECO:0000318"/>
    <property type="project" value="GO_Central"/>
</dbReference>
<dbReference type="GO" id="GO:0004674">
    <property type="term" value="F:protein serine/threonine kinase activity"/>
    <property type="evidence" value="ECO:0007669"/>
    <property type="project" value="UniProtKB-KW"/>
</dbReference>
<evidence type="ECO:0000256" key="3">
    <source>
        <dbReference type="ARBA" id="ARBA00022741"/>
    </source>
</evidence>
<evidence type="ECO:0000256" key="2">
    <source>
        <dbReference type="ARBA" id="ARBA00022679"/>
    </source>
</evidence>
<dbReference type="PROSITE" id="PS00107">
    <property type="entry name" value="PROTEIN_KINASE_ATP"/>
    <property type="match status" value="1"/>
</dbReference>
<comment type="similarity">
    <text evidence="7">Belongs to the protein kinase superfamily.</text>
</comment>
<dbReference type="PROSITE" id="PS00108">
    <property type="entry name" value="PROTEIN_KINASE_ST"/>
    <property type="match status" value="1"/>
</dbReference>
<dbReference type="GO" id="GO:0005524">
    <property type="term" value="F:ATP binding"/>
    <property type="evidence" value="ECO:0007669"/>
    <property type="project" value="UniProtKB-UniRule"/>
</dbReference>
<evidence type="ECO:0000256" key="4">
    <source>
        <dbReference type="ARBA" id="ARBA00022777"/>
    </source>
</evidence>
<dbReference type="PaxDb" id="35128-Thaps16501"/>
<dbReference type="InterPro" id="IPR000961">
    <property type="entry name" value="AGC-kinase_C"/>
</dbReference>
<keyword evidence="5 6" id="KW-0067">ATP-binding</keyword>
<dbReference type="InterPro" id="IPR017441">
    <property type="entry name" value="Protein_kinase_ATP_BS"/>
</dbReference>
<dbReference type="HOGENOM" id="CLU_000288_63_5_1"/>
<feature type="domain" description="AGC-kinase C-terminal" evidence="9">
    <location>
        <begin position="262"/>
        <end position="282"/>
    </location>
</feature>
<dbReference type="KEGG" id="tps:THAPS_16501"/>
<dbReference type="Proteomes" id="UP000001449">
    <property type="component" value="Chromosome 7"/>
</dbReference>
<evidence type="ECO:0000313" key="10">
    <source>
        <dbReference type="EMBL" id="ACI64706.1"/>
    </source>
</evidence>
<keyword evidence="4 10" id="KW-0418">Kinase</keyword>
<dbReference type="PANTHER" id="PTHR24353:SF147">
    <property type="entry name" value="CGMP-DEPENDENT SERINE_THREONIN PROTEIN KINASE-RELATED"/>
    <property type="match status" value="1"/>
</dbReference>
<dbReference type="InterPro" id="IPR011009">
    <property type="entry name" value="Kinase-like_dom_sf"/>
</dbReference>
<protein>
    <submittedName>
        <fullName evidence="10">Protein kinase</fullName>
    </submittedName>
</protein>
<organism evidence="10 11">
    <name type="scientific">Thalassiosira pseudonana</name>
    <name type="common">Marine diatom</name>
    <name type="synonym">Cyclotella nana</name>
    <dbReference type="NCBI Taxonomy" id="35128"/>
    <lineage>
        <taxon>Eukaryota</taxon>
        <taxon>Sar</taxon>
        <taxon>Stramenopiles</taxon>
        <taxon>Ochrophyta</taxon>
        <taxon>Bacillariophyta</taxon>
        <taxon>Coscinodiscophyceae</taxon>
        <taxon>Thalassiosirophycidae</taxon>
        <taxon>Thalassiosirales</taxon>
        <taxon>Thalassiosiraceae</taxon>
        <taxon>Thalassiosira</taxon>
    </lineage>
</organism>
<proteinExistence type="inferred from homology"/>
<dbReference type="OMA" id="HVQYSAR"/>
<dbReference type="SMART" id="SM00220">
    <property type="entry name" value="S_TKc"/>
    <property type="match status" value="1"/>
</dbReference>
<dbReference type="PANTHER" id="PTHR24353">
    <property type="entry name" value="CYCLIC NUCLEOTIDE-DEPENDENT PROTEIN KINASE"/>
    <property type="match status" value="1"/>
</dbReference>
<dbReference type="InterPro" id="IPR008271">
    <property type="entry name" value="Ser/Thr_kinase_AS"/>
</dbReference>
<dbReference type="AlphaFoldDB" id="B5YNW7"/>
<dbReference type="EMBL" id="CP001160">
    <property type="protein sequence ID" value="ACI64706.1"/>
    <property type="molecule type" value="Genomic_DNA"/>
</dbReference>
<accession>B5YNW7</accession>
<dbReference type="PROSITE" id="PS50011">
    <property type="entry name" value="PROTEIN_KINASE_DOM"/>
    <property type="match status" value="1"/>
</dbReference>
<dbReference type="InterPro" id="IPR000719">
    <property type="entry name" value="Prot_kinase_dom"/>
</dbReference>
<name>B5YNW7_THAPS</name>